<dbReference type="Proteomes" id="UP000886893">
    <property type="component" value="Unassembled WGS sequence"/>
</dbReference>
<protein>
    <submittedName>
        <fullName evidence="1">DUF5131 family protein</fullName>
    </submittedName>
</protein>
<sequence>MVISIKDKIKNINAVIGCNIGCRYCYAKAVANRFHLTDDFSKPIADLHKLERLRKPGVYFLTGMSDFYLWKKEWLDKSFELLKESPKTVGIYLTKAPNKIKLDDVPDNAWMGVTITSKSDLWRLKALRENIKCKNYHVTFEPLFEDLGDIDLSGIKWVVIGTETGKCRGKIDAKKEWADHLVAVARKYGCRIFFKEELVHKIMGEENAIQELALEMEEALK</sequence>
<gene>
    <name evidence="1" type="ORF">IAD04_02450</name>
</gene>
<proteinExistence type="predicted"/>
<evidence type="ECO:0000313" key="1">
    <source>
        <dbReference type="EMBL" id="HIT17225.1"/>
    </source>
</evidence>
<organism evidence="1 2">
    <name type="scientific">Candidatus Caccosoma faecigallinarum</name>
    <dbReference type="NCBI Taxonomy" id="2840720"/>
    <lineage>
        <taxon>Bacteria</taxon>
        <taxon>Bacillati</taxon>
        <taxon>Bacillota</taxon>
        <taxon>Bacillota incertae sedis</taxon>
        <taxon>Candidatus Caccosoma</taxon>
    </lineage>
</organism>
<dbReference type="InterPro" id="IPR011101">
    <property type="entry name" value="DUF5131"/>
</dbReference>
<reference evidence="1" key="2">
    <citation type="journal article" date="2021" name="PeerJ">
        <title>Extensive microbial diversity within the chicken gut microbiome revealed by metagenomics and culture.</title>
        <authorList>
            <person name="Gilroy R."/>
            <person name="Ravi A."/>
            <person name="Getino M."/>
            <person name="Pursley I."/>
            <person name="Horton D.L."/>
            <person name="Alikhan N.F."/>
            <person name="Baker D."/>
            <person name="Gharbi K."/>
            <person name="Hall N."/>
            <person name="Watson M."/>
            <person name="Adriaenssens E.M."/>
            <person name="Foster-Nyarko E."/>
            <person name="Jarju S."/>
            <person name="Secka A."/>
            <person name="Antonio M."/>
            <person name="Oren A."/>
            <person name="Chaudhuri R.R."/>
            <person name="La Ragione R."/>
            <person name="Hildebrand F."/>
            <person name="Pallen M.J."/>
        </authorList>
    </citation>
    <scope>NUCLEOTIDE SEQUENCE</scope>
    <source>
        <strain evidence="1">14508</strain>
    </source>
</reference>
<reference evidence="1" key="1">
    <citation type="submission" date="2020-10" db="EMBL/GenBank/DDBJ databases">
        <authorList>
            <person name="Gilroy R."/>
        </authorList>
    </citation>
    <scope>NUCLEOTIDE SEQUENCE</scope>
    <source>
        <strain evidence="1">14508</strain>
    </source>
</reference>
<comment type="caution">
    <text evidence="1">The sequence shown here is derived from an EMBL/GenBank/DDBJ whole genome shotgun (WGS) entry which is preliminary data.</text>
</comment>
<evidence type="ECO:0000313" key="2">
    <source>
        <dbReference type="Proteomes" id="UP000886893"/>
    </source>
</evidence>
<accession>A0A9D1G893</accession>
<name>A0A9D1G893_9FIRM</name>
<dbReference type="AlphaFoldDB" id="A0A9D1G893"/>
<dbReference type="Pfam" id="PF07505">
    <property type="entry name" value="DUF5131"/>
    <property type="match status" value="1"/>
</dbReference>
<dbReference type="EMBL" id="DVKI01000079">
    <property type="protein sequence ID" value="HIT17225.1"/>
    <property type="molecule type" value="Genomic_DNA"/>
</dbReference>